<dbReference type="EMBL" id="LR882967">
    <property type="protein sequence ID" value="CAD5926955.1"/>
    <property type="molecule type" value="Genomic_DNA"/>
</dbReference>
<sequence length="90" mass="10161">MTFAGGVADKLGNRYEGWWTVHCMVDVMNEKAASISLEPLGIDGIEFFLNRNGKLEYHQVKLRSKDRWTIGALENKQVSTFEKLMGVLGL</sequence>
<name>A0A9W4CG42_9CYAN</name>
<dbReference type="AlphaFoldDB" id="A0A9W4CG42"/>
<evidence type="ECO:0000313" key="1">
    <source>
        <dbReference type="EMBL" id="CAD5926955.1"/>
    </source>
</evidence>
<keyword evidence="2" id="KW-1185">Reference proteome</keyword>
<evidence type="ECO:0000313" key="2">
    <source>
        <dbReference type="Proteomes" id="UP001153719"/>
    </source>
</evidence>
<organism evidence="1 2">
    <name type="scientific">Planktothrix pseudagardhii</name>
    <dbReference type="NCBI Taxonomy" id="132604"/>
    <lineage>
        <taxon>Bacteria</taxon>
        <taxon>Bacillati</taxon>
        <taxon>Cyanobacteriota</taxon>
        <taxon>Cyanophyceae</taxon>
        <taxon>Oscillatoriophycideae</taxon>
        <taxon>Oscillatoriales</taxon>
        <taxon>Microcoleaceae</taxon>
        <taxon>Planktothrix</taxon>
    </lineage>
</organism>
<reference evidence="1" key="1">
    <citation type="submission" date="2020-09" db="EMBL/GenBank/DDBJ databases">
        <authorList>
            <person name="Blom J."/>
        </authorList>
    </citation>
    <scope>NUCLEOTIDE SEQUENCE</scope>
    <source>
        <strain evidence="1">No.713</strain>
    </source>
</reference>
<protein>
    <submittedName>
        <fullName evidence="1">Uncharacterized protein</fullName>
    </submittedName>
</protein>
<dbReference type="RefSeq" id="WP_254173169.1">
    <property type="nucleotide sequence ID" value="NZ_LR882967.1"/>
</dbReference>
<accession>A0A9W4CG42</accession>
<dbReference type="KEGG" id="ppsu:NO713_01036"/>
<dbReference type="Proteomes" id="UP001153719">
    <property type="component" value="Chromosome"/>
</dbReference>
<proteinExistence type="predicted"/>
<gene>
    <name evidence="1" type="ORF">NO713_01036</name>
</gene>